<feature type="region of interest" description="Disordered" evidence="1">
    <location>
        <begin position="66"/>
        <end position="102"/>
    </location>
</feature>
<dbReference type="InterPro" id="IPR018733">
    <property type="entry name" value="DUF2274"/>
</dbReference>
<feature type="compositionally biased region" description="Polar residues" evidence="1">
    <location>
        <begin position="92"/>
        <end position="102"/>
    </location>
</feature>
<protein>
    <submittedName>
        <fullName evidence="2">DUF2274 domain-containing protein</fullName>
    </submittedName>
</protein>
<accession>A0ABS9E110</accession>
<proteinExistence type="predicted"/>
<comment type="caution">
    <text evidence="2">The sequence shown here is derived from an EMBL/GenBank/DDBJ whole genome shotgun (WGS) entry which is preliminary data.</text>
</comment>
<keyword evidence="3" id="KW-1185">Reference proteome</keyword>
<dbReference type="Pfam" id="PF10038">
    <property type="entry name" value="DUF2274"/>
    <property type="match status" value="1"/>
</dbReference>
<reference evidence="2 3" key="1">
    <citation type="submission" date="2022-01" db="EMBL/GenBank/DDBJ databases">
        <authorList>
            <person name="Won M."/>
            <person name="Kim S.-J."/>
            <person name="Kwon S.-W."/>
        </authorList>
    </citation>
    <scope>NUCLEOTIDE SEQUENCE [LARGE SCALE GENOMIC DNA]</scope>
    <source>
        <strain evidence="2 3">KCTC 23505</strain>
    </source>
</reference>
<organism evidence="2 3">
    <name type="scientific">Acidiphilium iwatense</name>
    <dbReference type="NCBI Taxonomy" id="768198"/>
    <lineage>
        <taxon>Bacteria</taxon>
        <taxon>Pseudomonadati</taxon>
        <taxon>Pseudomonadota</taxon>
        <taxon>Alphaproteobacteria</taxon>
        <taxon>Acetobacterales</taxon>
        <taxon>Acidocellaceae</taxon>
        <taxon>Acidiphilium</taxon>
    </lineage>
</organism>
<name>A0ABS9E110_9PROT</name>
<dbReference type="RefSeq" id="WP_013640689.1">
    <property type="nucleotide sequence ID" value="NZ_JAKGBZ010000037.1"/>
</dbReference>
<evidence type="ECO:0000313" key="2">
    <source>
        <dbReference type="EMBL" id="MCF3948048.1"/>
    </source>
</evidence>
<evidence type="ECO:0000256" key="1">
    <source>
        <dbReference type="SAM" id="MobiDB-lite"/>
    </source>
</evidence>
<dbReference type="Proteomes" id="UP001521209">
    <property type="component" value="Unassembled WGS sequence"/>
</dbReference>
<evidence type="ECO:0000313" key="3">
    <source>
        <dbReference type="Proteomes" id="UP001521209"/>
    </source>
</evidence>
<gene>
    <name evidence="2" type="ORF">L2A60_15335</name>
</gene>
<sequence length="102" mass="11090">MAKLRIGALPDDRPVKRTITFTAAQDNLLRDYAAAIAAQDSLADAPLVEKLVPLIVERFITTDRGFRSRKKKAVGLSETVNQSGSKRGETPGDTSTKNHPTI</sequence>
<dbReference type="EMBL" id="JAKGBZ010000037">
    <property type="protein sequence ID" value="MCF3948048.1"/>
    <property type="molecule type" value="Genomic_DNA"/>
</dbReference>